<dbReference type="EMBL" id="CAJNOK010027059">
    <property type="protein sequence ID" value="CAF1413486.1"/>
    <property type="molecule type" value="Genomic_DNA"/>
</dbReference>
<reference evidence="1" key="1">
    <citation type="submission" date="2021-02" db="EMBL/GenBank/DDBJ databases">
        <authorList>
            <person name="Nowell W R."/>
        </authorList>
    </citation>
    <scope>NUCLEOTIDE SEQUENCE</scope>
</reference>
<dbReference type="AlphaFoldDB" id="A0A8S2FBJ8"/>
<gene>
    <name evidence="1" type="ORF">OVA965_LOCUS33449</name>
    <name evidence="2" type="ORF">TMI583_LOCUS34338</name>
</gene>
<proteinExistence type="predicted"/>
<evidence type="ECO:0000313" key="2">
    <source>
        <dbReference type="EMBL" id="CAF4216655.1"/>
    </source>
</evidence>
<evidence type="ECO:0000313" key="1">
    <source>
        <dbReference type="EMBL" id="CAF1413486.1"/>
    </source>
</evidence>
<dbReference type="EMBL" id="CAJOBA010048807">
    <property type="protein sequence ID" value="CAF4216655.1"/>
    <property type="molecule type" value="Genomic_DNA"/>
</dbReference>
<evidence type="ECO:0000313" key="3">
    <source>
        <dbReference type="Proteomes" id="UP000677228"/>
    </source>
</evidence>
<protein>
    <submittedName>
        <fullName evidence="1">Uncharacterized protein</fullName>
    </submittedName>
</protein>
<sequence>MRYDEKGQLIDDPCNISPDAEFARFFTKSYDRIGFHFPELLRLKELAEISMLVRFIHSVYQNIVEYINDTKDIRRALKLLSDQIGDYPENTDLNIRKYYENFLSEHSISKKKLTSEEDKEIRQNIYKKLAEDDVRILDQCTEAIYEWCRSKFSDTLLRPEVKHWLLTGYKSHRIPRNDTQLVHRIGEVAKQYKQEKYSKIMENIARLSIDLEQRKSRLSHLDNIHDECSWVPAVFGRYENSSVRIYDGVSLSLSNPKKVSLSAIDGKRNIDAIPIQQVFDTRKYPKQMKNRRKEEKKKGEGKSNIVKNRKVRKIHPNTDKTEVKAYLHFVRCENRKDAKERARRAGYGTPIHHTGKPGEYPHFHPQEKMVYISTMEKEIRTMRENELNQIEHSFAVTIL</sequence>
<dbReference type="Proteomes" id="UP000677228">
    <property type="component" value="Unassembled WGS sequence"/>
</dbReference>
<accession>A0A8S2FBJ8</accession>
<dbReference type="Proteomes" id="UP000682733">
    <property type="component" value="Unassembled WGS sequence"/>
</dbReference>
<comment type="caution">
    <text evidence="1">The sequence shown here is derived from an EMBL/GenBank/DDBJ whole genome shotgun (WGS) entry which is preliminary data.</text>
</comment>
<organism evidence="1 3">
    <name type="scientific">Didymodactylos carnosus</name>
    <dbReference type="NCBI Taxonomy" id="1234261"/>
    <lineage>
        <taxon>Eukaryota</taxon>
        <taxon>Metazoa</taxon>
        <taxon>Spiralia</taxon>
        <taxon>Gnathifera</taxon>
        <taxon>Rotifera</taxon>
        <taxon>Eurotatoria</taxon>
        <taxon>Bdelloidea</taxon>
        <taxon>Philodinida</taxon>
        <taxon>Philodinidae</taxon>
        <taxon>Didymodactylos</taxon>
    </lineage>
</organism>
<name>A0A8S2FBJ8_9BILA</name>